<dbReference type="EMBL" id="OIVN01004002">
    <property type="protein sequence ID" value="SPD14923.1"/>
    <property type="molecule type" value="Genomic_DNA"/>
</dbReference>
<protein>
    <submittedName>
        <fullName evidence="1">Uncharacterized protein</fullName>
    </submittedName>
</protein>
<accession>A0A2N9HT76</accession>
<evidence type="ECO:0000313" key="1">
    <source>
        <dbReference type="EMBL" id="SPD14923.1"/>
    </source>
</evidence>
<dbReference type="AlphaFoldDB" id="A0A2N9HT76"/>
<sequence>MQTTASGIQATASLIQVTKIWPSRLKPHPKSFCLIQATGTPIQATGSVGSGLIQSLVLPNPVNWNVPSFE</sequence>
<proteinExistence type="predicted"/>
<reference evidence="1" key="1">
    <citation type="submission" date="2018-02" db="EMBL/GenBank/DDBJ databases">
        <authorList>
            <person name="Cohen D.B."/>
            <person name="Kent A.D."/>
        </authorList>
    </citation>
    <scope>NUCLEOTIDE SEQUENCE</scope>
</reference>
<gene>
    <name evidence="1" type="ORF">FSB_LOCUS42805</name>
</gene>
<organism evidence="1">
    <name type="scientific">Fagus sylvatica</name>
    <name type="common">Beechnut</name>
    <dbReference type="NCBI Taxonomy" id="28930"/>
    <lineage>
        <taxon>Eukaryota</taxon>
        <taxon>Viridiplantae</taxon>
        <taxon>Streptophyta</taxon>
        <taxon>Embryophyta</taxon>
        <taxon>Tracheophyta</taxon>
        <taxon>Spermatophyta</taxon>
        <taxon>Magnoliopsida</taxon>
        <taxon>eudicotyledons</taxon>
        <taxon>Gunneridae</taxon>
        <taxon>Pentapetalae</taxon>
        <taxon>rosids</taxon>
        <taxon>fabids</taxon>
        <taxon>Fagales</taxon>
        <taxon>Fagaceae</taxon>
        <taxon>Fagus</taxon>
    </lineage>
</organism>
<name>A0A2N9HT76_FAGSY</name>